<sequence>MAIVSNTVDYLDGDAVLEGFFAYDDALDGRRPAVLISHAWGGRDEFVADKAKKLAELGYVGFALDIYGKGKRGNSIEENSQLMQPFMDDRAMLQRRIAAALSAVKLLPWVDDQMIAAIGFCFGGLCVLDLARTGADLKGVASFHGLLIPPGNLVATDIKAKVLVMHGNDDPMAPVDHVVALEKELTDAGADWQIHVYGNTVHAFTNPLANDPGFGTVYNSLADNRSWKSLLAFLQEAFAR</sequence>
<accession>A0A4V1IJT5</accession>
<dbReference type="STRING" id="675511.GCA_000341735_01044"/>
<proteinExistence type="predicted"/>
<dbReference type="InterPro" id="IPR002925">
    <property type="entry name" value="Dienelactn_hydro"/>
</dbReference>
<feature type="domain" description="Dienelactone hydrolase" evidence="1">
    <location>
        <begin position="26"/>
        <end position="237"/>
    </location>
</feature>
<organism evidence="2 3">
    <name type="scientific">Methylotuvimicrobium buryatense</name>
    <name type="common">Methylomicrobium buryatense</name>
    <dbReference type="NCBI Taxonomy" id="95641"/>
    <lineage>
        <taxon>Bacteria</taxon>
        <taxon>Pseudomonadati</taxon>
        <taxon>Pseudomonadota</taxon>
        <taxon>Gammaproteobacteria</taxon>
        <taxon>Methylococcales</taxon>
        <taxon>Methylococcaceae</taxon>
        <taxon>Methylotuvimicrobium</taxon>
    </lineage>
</organism>
<dbReference type="KEGG" id="mbur:EQU24_09980"/>
<gene>
    <name evidence="2" type="ORF">EQU24_09980</name>
</gene>
<evidence type="ECO:0000313" key="3">
    <source>
        <dbReference type="Proteomes" id="UP000305881"/>
    </source>
</evidence>
<dbReference type="Proteomes" id="UP000305881">
    <property type="component" value="Chromosome"/>
</dbReference>
<dbReference type="InterPro" id="IPR050261">
    <property type="entry name" value="FrsA_esterase"/>
</dbReference>
<dbReference type="AlphaFoldDB" id="A0A4V1IJT5"/>
<protein>
    <submittedName>
        <fullName evidence="2">Dienelactone hydrolase family protein</fullName>
    </submittedName>
</protein>
<keyword evidence="3" id="KW-1185">Reference proteome</keyword>
<dbReference type="PANTHER" id="PTHR22946">
    <property type="entry name" value="DIENELACTONE HYDROLASE DOMAIN-CONTAINING PROTEIN-RELATED"/>
    <property type="match status" value="1"/>
</dbReference>
<dbReference type="GO" id="GO:0016787">
    <property type="term" value="F:hydrolase activity"/>
    <property type="evidence" value="ECO:0007669"/>
    <property type="project" value="UniProtKB-KW"/>
</dbReference>
<keyword evidence="2" id="KW-0378">Hydrolase</keyword>
<dbReference type="OrthoDB" id="9787933at2"/>
<dbReference type="SUPFAM" id="SSF53474">
    <property type="entry name" value="alpha/beta-Hydrolases"/>
    <property type="match status" value="1"/>
</dbReference>
<dbReference type="EMBL" id="CP035467">
    <property type="protein sequence ID" value="QCW82525.1"/>
    <property type="molecule type" value="Genomic_DNA"/>
</dbReference>
<dbReference type="RefSeq" id="WP_017839643.1">
    <property type="nucleotide sequence ID" value="NZ_CP035467.1"/>
</dbReference>
<dbReference type="Gene3D" id="3.40.50.1820">
    <property type="entry name" value="alpha/beta hydrolase"/>
    <property type="match status" value="1"/>
</dbReference>
<dbReference type="InterPro" id="IPR029058">
    <property type="entry name" value="AB_hydrolase_fold"/>
</dbReference>
<name>A0A4V1IJT5_METBY</name>
<dbReference type="PANTHER" id="PTHR22946:SF0">
    <property type="entry name" value="DIENELACTONE HYDROLASE DOMAIN-CONTAINING PROTEIN"/>
    <property type="match status" value="1"/>
</dbReference>
<dbReference type="Pfam" id="PF01738">
    <property type="entry name" value="DLH"/>
    <property type="match status" value="1"/>
</dbReference>
<evidence type="ECO:0000313" key="2">
    <source>
        <dbReference type="EMBL" id="QCW82525.1"/>
    </source>
</evidence>
<evidence type="ECO:0000259" key="1">
    <source>
        <dbReference type="Pfam" id="PF01738"/>
    </source>
</evidence>
<reference evidence="3" key="1">
    <citation type="journal article" date="2019" name="J. Bacteriol.">
        <title>A Mutagenic Screen Identifies a TonB-Dependent Receptor Required for the Lanthanide Metal Switch in the Type I Methanotroph 'Methylotuvimicrobium buryatense' 5GB1C.</title>
        <authorList>
            <person name="Groom J.D."/>
            <person name="Ford S.M."/>
            <person name="Pesesky M.W."/>
            <person name="Lidstrom M.E."/>
        </authorList>
    </citation>
    <scope>NUCLEOTIDE SEQUENCE [LARGE SCALE GENOMIC DNA]</scope>
    <source>
        <strain evidence="3">5GB1C</strain>
    </source>
</reference>